<feature type="transmembrane region" description="Helical" evidence="2">
    <location>
        <begin position="75"/>
        <end position="92"/>
    </location>
</feature>
<dbReference type="OrthoDB" id="3219854at2759"/>
<proteinExistence type="predicted"/>
<organism evidence="4 5">
    <name type="scientific">Coprinopsis marcescibilis</name>
    <name type="common">Agaric fungus</name>
    <name type="synonym">Psathyrella marcescibilis</name>
    <dbReference type="NCBI Taxonomy" id="230819"/>
    <lineage>
        <taxon>Eukaryota</taxon>
        <taxon>Fungi</taxon>
        <taxon>Dikarya</taxon>
        <taxon>Basidiomycota</taxon>
        <taxon>Agaricomycotina</taxon>
        <taxon>Agaricomycetes</taxon>
        <taxon>Agaricomycetidae</taxon>
        <taxon>Agaricales</taxon>
        <taxon>Agaricineae</taxon>
        <taxon>Psathyrellaceae</taxon>
        <taxon>Coprinopsis</taxon>
    </lineage>
</organism>
<dbReference type="Pfam" id="PF20153">
    <property type="entry name" value="DUF6535"/>
    <property type="match status" value="1"/>
</dbReference>
<dbReference type="InterPro" id="IPR045338">
    <property type="entry name" value="DUF6535"/>
</dbReference>
<feature type="domain" description="DUF6535" evidence="3">
    <location>
        <begin position="51"/>
        <end position="209"/>
    </location>
</feature>
<evidence type="ECO:0000256" key="1">
    <source>
        <dbReference type="SAM" id="MobiDB-lite"/>
    </source>
</evidence>
<reference evidence="4 5" key="1">
    <citation type="journal article" date="2019" name="Nat. Ecol. Evol.">
        <title>Megaphylogeny resolves global patterns of mushroom evolution.</title>
        <authorList>
            <person name="Varga T."/>
            <person name="Krizsan K."/>
            <person name="Foldi C."/>
            <person name="Dima B."/>
            <person name="Sanchez-Garcia M."/>
            <person name="Sanchez-Ramirez S."/>
            <person name="Szollosi G.J."/>
            <person name="Szarkandi J.G."/>
            <person name="Papp V."/>
            <person name="Albert L."/>
            <person name="Andreopoulos W."/>
            <person name="Angelini C."/>
            <person name="Antonin V."/>
            <person name="Barry K.W."/>
            <person name="Bougher N.L."/>
            <person name="Buchanan P."/>
            <person name="Buyck B."/>
            <person name="Bense V."/>
            <person name="Catcheside P."/>
            <person name="Chovatia M."/>
            <person name="Cooper J."/>
            <person name="Damon W."/>
            <person name="Desjardin D."/>
            <person name="Finy P."/>
            <person name="Geml J."/>
            <person name="Haridas S."/>
            <person name="Hughes K."/>
            <person name="Justo A."/>
            <person name="Karasinski D."/>
            <person name="Kautmanova I."/>
            <person name="Kiss B."/>
            <person name="Kocsube S."/>
            <person name="Kotiranta H."/>
            <person name="LaButti K.M."/>
            <person name="Lechner B.E."/>
            <person name="Liimatainen K."/>
            <person name="Lipzen A."/>
            <person name="Lukacs Z."/>
            <person name="Mihaltcheva S."/>
            <person name="Morgado L.N."/>
            <person name="Niskanen T."/>
            <person name="Noordeloos M.E."/>
            <person name="Ohm R.A."/>
            <person name="Ortiz-Santana B."/>
            <person name="Ovrebo C."/>
            <person name="Racz N."/>
            <person name="Riley R."/>
            <person name="Savchenko A."/>
            <person name="Shiryaev A."/>
            <person name="Soop K."/>
            <person name="Spirin V."/>
            <person name="Szebenyi C."/>
            <person name="Tomsovsky M."/>
            <person name="Tulloss R.E."/>
            <person name="Uehling J."/>
            <person name="Grigoriev I.V."/>
            <person name="Vagvolgyi C."/>
            <person name="Papp T."/>
            <person name="Martin F.M."/>
            <person name="Miettinen O."/>
            <person name="Hibbett D.S."/>
            <person name="Nagy L.G."/>
        </authorList>
    </citation>
    <scope>NUCLEOTIDE SEQUENCE [LARGE SCALE GENOMIC DNA]</scope>
    <source>
        <strain evidence="4 5">CBS 121175</strain>
    </source>
</reference>
<evidence type="ECO:0000259" key="3">
    <source>
        <dbReference type="Pfam" id="PF20153"/>
    </source>
</evidence>
<dbReference type="Gene3D" id="1.25.10.10">
    <property type="entry name" value="Leucine-rich Repeat Variant"/>
    <property type="match status" value="3"/>
</dbReference>
<evidence type="ECO:0000313" key="5">
    <source>
        <dbReference type="Proteomes" id="UP000307440"/>
    </source>
</evidence>
<gene>
    <name evidence="4" type="ORF">FA15DRAFT_755679</name>
</gene>
<dbReference type="Proteomes" id="UP000307440">
    <property type="component" value="Unassembled WGS sequence"/>
</dbReference>
<sequence length="1672" mass="187025">MTSPALISGDPDLENGIVTRRQTLLNRICQHLSPEATHNLRVFYPQHSPIWNLYIKDAAEQAKIHADRLNTTLDSLLIFAGLFAGVVASFVIESRAELVVAGSNGSNIGGGETGETTTSPTQPSNIILWVNGLWFTSLLFTLFNAIVGGVAKAWLVKYASTTSRQDADAAYQRWMLDLRGQQWQLDTVIGFVPLIVHLALFLFGVGFGLRTLQDNADLGRFVLAFLALATAIYVGMTLPALLLPERSSPLQTPLSDIINGILRPPLNFISKHRHANSNGFAKDNTGTHNPPPPEPLGQVDFPPNATEKEKILGKVWCEMITTSRNSALVDKAIEELNTLEPTDRNDQWLEYFARNGVVKKSLSRLEECMQHRSGFQDEESRTQVIAHHLRSLLNFKRWAQTADSEVANQLFYAPLEQSCFSQGQSLHLWNFFPKPARPLAFALRVFIHLHSGRDIRPDEVEDLPWETMVKHLGRSNHLPFTLMACHGLSKSPKHRYLPELSAFSIAYSIVDSAKNGSLSEWERSDDNNELTSTSLGQRVVKCLFRNLVSYWEQKVKDGVKSSPINHHDISGCSQDFKAASVSGIPDSLASALTHDNSKIRSHAIHTVAALSPFSNELPIARVFERAIEDHSSYVRSEAVKCLKQLVESNVINYHELASFRQMIHHLFHEQAETDTMLRVLKHLRELFEHVPHLEIVVKDEIDRFIQLMVSFPDRDMLTEVTELIKILHRDHELAHLRDKVTYQVNAIHNENRNNMGLLQALPQLFPFIHATDMLNLVKSHVVPIAVHDHKAVNRASGIYVLIDILKLMSTREKVEQVTNPHSSTIPAAVQAEIETLFKRPVKSADLITDSLMGLKELVDVRDVFLGVLMKLVPVFLEVFESSDSVLDVKIGIVKAFVEVAKKGDPKSLATVEGREIYPRKLPRDHFRVRKVLVKLLGCLALDGKSTPALCRLMEVSILDPDETIRSRALNCINDVTSSDSFSPDHAVEKKLGEIQGALLESDMASPSVTVFLDLFVVIAQSSAFESFTADLLRKVLQKMTPPTDDIQDKKSQSIKFPGVLVMSFYGSNSKDWKARVNATKILRISAQLQEMRSGSGTFSSSPSEVEHLISMVFNDVSVEVHASALAAVASLRVAGLDPALDVLKPKDLPKRMGDDWTNAPQVRQVWIRLLVTFSCRLGISDVTRLIYHLATNDDDTTVRCKAVKALNSLQSEHGEIAKSLIISMISKKSNSVLKDSSPAVCVQWIHLTAAFLKNACDDYLWLSDIVEATFQFEDEDGRDQAIKLLKEGGMVTLQAKLTKSVTEKLEHALQSADFRIRRRSLCTLKIMCFERNPSSQPFREMAEIILPKLIPCILKIALEDRDRTARADAEGLTLRLIHKVERASNEGPAIDIGTEILLALPSFIEAVTDDNRKSFLQFAEKVDMSGHQEKIAIAGRAAAHCLIQKSAYSRTTAIKFLLILHKKCDGNHSAATFMDSTIMDIVGMALDDKDDQLREDALHFVIKICSDATYLKRIKGVRPRLMELLEIGSLRTSAVELISLLADHPDVRTRLASWMFSIFLSDDPQQKHVEPAVELLARLIMDGKLDPAHEKSGPLDSTMLLLATVVMMRPSFANFRFHISTALWLNYDDVADKVFAGSSKDLVKWFLFMVLGHHPTTKEVDSWLEMDLVFPE</sequence>
<feature type="transmembrane region" description="Helical" evidence="2">
    <location>
        <begin position="221"/>
        <end position="243"/>
    </location>
</feature>
<dbReference type="InterPro" id="IPR011989">
    <property type="entry name" value="ARM-like"/>
</dbReference>
<name>A0A5C3KYW6_COPMA</name>
<dbReference type="InterPro" id="IPR016024">
    <property type="entry name" value="ARM-type_fold"/>
</dbReference>
<keyword evidence="5" id="KW-1185">Reference proteome</keyword>
<dbReference type="EMBL" id="ML210184">
    <property type="protein sequence ID" value="TFK25612.1"/>
    <property type="molecule type" value="Genomic_DNA"/>
</dbReference>
<keyword evidence="2" id="KW-0812">Transmembrane</keyword>
<dbReference type="SUPFAM" id="SSF48371">
    <property type="entry name" value="ARM repeat"/>
    <property type="match status" value="2"/>
</dbReference>
<evidence type="ECO:0000313" key="4">
    <source>
        <dbReference type="EMBL" id="TFK25612.1"/>
    </source>
</evidence>
<feature type="transmembrane region" description="Helical" evidence="2">
    <location>
        <begin position="188"/>
        <end position="209"/>
    </location>
</feature>
<feature type="transmembrane region" description="Helical" evidence="2">
    <location>
        <begin position="126"/>
        <end position="147"/>
    </location>
</feature>
<evidence type="ECO:0000256" key="2">
    <source>
        <dbReference type="SAM" id="Phobius"/>
    </source>
</evidence>
<accession>A0A5C3KYW6</accession>
<feature type="compositionally biased region" description="Polar residues" evidence="1">
    <location>
        <begin position="279"/>
        <end position="288"/>
    </location>
</feature>
<feature type="region of interest" description="Disordered" evidence="1">
    <location>
        <begin position="279"/>
        <end position="298"/>
    </location>
</feature>
<keyword evidence="2" id="KW-0472">Membrane</keyword>
<keyword evidence="2" id="KW-1133">Transmembrane helix</keyword>
<protein>
    <recommendedName>
        <fullName evidence="3">DUF6535 domain-containing protein</fullName>
    </recommendedName>
</protein>